<evidence type="ECO:0000313" key="2">
    <source>
        <dbReference type="Proteomes" id="UP000051379"/>
    </source>
</evidence>
<keyword evidence="2" id="KW-1185">Reference proteome</keyword>
<gene>
    <name evidence="1" type="ORF">FC88_GL001576</name>
</gene>
<sequence length="55" mass="6219">MENKGNANEVIKDLAGKLANTQVENSILFIENNNLKKENEKLKVKLNGNDLHKNK</sequence>
<proteinExistence type="predicted"/>
<protein>
    <submittedName>
        <fullName evidence="1">Uncharacterized protein</fullName>
    </submittedName>
</protein>
<comment type="caution">
    <text evidence="1">The sequence shown here is derived from an EMBL/GenBank/DDBJ whole genome shotgun (WGS) entry which is preliminary data.</text>
</comment>
<dbReference type="Proteomes" id="UP000051379">
    <property type="component" value="Unassembled WGS sequence"/>
</dbReference>
<reference evidence="1 2" key="1">
    <citation type="journal article" date="2015" name="Genome Announc.">
        <title>Expanding the biotechnology potential of lactobacilli through comparative genomics of 213 strains and associated genera.</title>
        <authorList>
            <person name="Sun Z."/>
            <person name="Harris H.M."/>
            <person name="McCann A."/>
            <person name="Guo C."/>
            <person name="Argimon S."/>
            <person name="Zhang W."/>
            <person name="Yang X."/>
            <person name="Jeffery I.B."/>
            <person name="Cooney J.C."/>
            <person name="Kagawa T.F."/>
            <person name="Liu W."/>
            <person name="Song Y."/>
            <person name="Salvetti E."/>
            <person name="Wrobel A."/>
            <person name="Rasinkangas P."/>
            <person name="Parkhill J."/>
            <person name="Rea M.C."/>
            <person name="O'Sullivan O."/>
            <person name="Ritari J."/>
            <person name="Douillard F.P."/>
            <person name="Paul Ross R."/>
            <person name="Yang R."/>
            <person name="Briner A.E."/>
            <person name="Felis G.E."/>
            <person name="de Vos W.M."/>
            <person name="Barrangou R."/>
            <person name="Klaenhammer T.R."/>
            <person name="Caufield P.W."/>
            <person name="Cui Y."/>
            <person name="Zhang H."/>
            <person name="O'Toole P.W."/>
        </authorList>
    </citation>
    <scope>NUCLEOTIDE SEQUENCE [LARGE SCALE GENOMIC DNA]</scope>
    <source>
        <strain evidence="1 2">JCM 17355</strain>
    </source>
</reference>
<evidence type="ECO:0000313" key="1">
    <source>
        <dbReference type="EMBL" id="KRK90886.1"/>
    </source>
</evidence>
<dbReference type="RefSeq" id="WP_157060466.1">
    <property type="nucleotide sequence ID" value="NZ_AZDO01000139.1"/>
</dbReference>
<name>A0ABR5P3X9_9LACO</name>
<dbReference type="EMBL" id="AZDO01000139">
    <property type="protein sequence ID" value="KRK90886.1"/>
    <property type="molecule type" value="Genomic_DNA"/>
</dbReference>
<organism evidence="1 2">
    <name type="scientific">Companilactobacillus futsaii JCM 17355</name>
    <dbReference type="NCBI Taxonomy" id="1423818"/>
    <lineage>
        <taxon>Bacteria</taxon>
        <taxon>Bacillati</taxon>
        <taxon>Bacillota</taxon>
        <taxon>Bacilli</taxon>
        <taxon>Lactobacillales</taxon>
        <taxon>Lactobacillaceae</taxon>
        <taxon>Companilactobacillus</taxon>
    </lineage>
</organism>
<accession>A0ABR5P3X9</accession>